<accession>A0ABR8A3N0</accession>
<proteinExistence type="predicted"/>
<dbReference type="Proteomes" id="UP000658514">
    <property type="component" value="Unassembled WGS sequence"/>
</dbReference>
<name>A0ABR8A3N0_9CYAN</name>
<dbReference type="RefSeq" id="WP_190538700.1">
    <property type="nucleotide sequence ID" value="NZ_CAWPNO010000073.1"/>
</dbReference>
<sequence>MRYKNSEFAGVISDRSLLVVNYGVNKHTIPNQRNAYSVLILNFEFCGKLRAGVPPVEQTFQDEF</sequence>
<evidence type="ECO:0000313" key="1">
    <source>
        <dbReference type="EMBL" id="MBD2194538.1"/>
    </source>
</evidence>
<gene>
    <name evidence="1" type="ORF">H6G24_03380</name>
</gene>
<comment type="caution">
    <text evidence="1">The sequence shown here is derived from an EMBL/GenBank/DDBJ whole genome shotgun (WGS) entry which is preliminary data.</text>
</comment>
<reference evidence="1 2" key="1">
    <citation type="journal article" date="2020" name="ISME J.">
        <title>Comparative genomics reveals insights into cyanobacterial evolution and habitat adaptation.</title>
        <authorList>
            <person name="Chen M.Y."/>
            <person name="Teng W.K."/>
            <person name="Zhao L."/>
            <person name="Hu C.X."/>
            <person name="Zhou Y.K."/>
            <person name="Han B.P."/>
            <person name="Song L.R."/>
            <person name="Shu W.S."/>
        </authorList>
    </citation>
    <scope>NUCLEOTIDE SEQUENCE [LARGE SCALE GENOMIC DNA]</scope>
    <source>
        <strain evidence="1 2">FACHB-288</strain>
    </source>
</reference>
<evidence type="ECO:0000313" key="2">
    <source>
        <dbReference type="Proteomes" id="UP000658514"/>
    </source>
</evidence>
<keyword evidence="2" id="KW-1185">Reference proteome</keyword>
<protein>
    <submittedName>
        <fullName evidence="1">Uncharacterized protein</fullName>
    </submittedName>
</protein>
<dbReference type="EMBL" id="JACJQH010000004">
    <property type="protein sequence ID" value="MBD2194538.1"/>
    <property type="molecule type" value="Genomic_DNA"/>
</dbReference>
<organism evidence="1 2">
    <name type="scientific">Calothrix parietina FACHB-288</name>
    <dbReference type="NCBI Taxonomy" id="2692896"/>
    <lineage>
        <taxon>Bacteria</taxon>
        <taxon>Bacillati</taxon>
        <taxon>Cyanobacteriota</taxon>
        <taxon>Cyanophyceae</taxon>
        <taxon>Nostocales</taxon>
        <taxon>Calotrichaceae</taxon>
        <taxon>Calothrix</taxon>
    </lineage>
</organism>